<organism evidence="1 2">
    <name type="scientific">Lepagella muris</name>
    <dbReference type="NCBI Taxonomy" id="3032870"/>
    <lineage>
        <taxon>Bacteria</taxon>
        <taxon>Pseudomonadati</taxon>
        <taxon>Bacteroidota</taxon>
        <taxon>Bacteroidia</taxon>
        <taxon>Bacteroidales</taxon>
        <taxon>Muribaculaceae</taxon>
        <taxon>Lepagella</taxon>
    </lineage>
</organism>
<dbReference type="EMBL" id="SRYB01000023">
    <property type="protein sequence ID" value="TGY77561.1"/>
    <property type="molecule type" value="Genomic_DNA"/>
</dbReference>
<name>A0AC61RI82_9BACT</name>
<accession>A0AC61RI82</accession>
<dbReference type="Proteomes" id="UP000306319">
    <property type="component" value="Unassembled WGS sequence"/>
</dbReference>
<proteinExistence type="predicted"/>
<gene>
    <name evidence="1" type="ORF">E5331_14035</name>
</gene>
<sequence>MRDINKEILRLSVPAIVSNVTVPLLSLCDTAISGHLGSELYLAAIAVGSVMLNVVFWLFGFLRAGTTGLTATAFGKGDDLSIRKVFSRSLGIAFTAGVCIILLQLPIMELLLRVIQAEEEVMDYVRRYFRICIFGAPALLGVMSISGWFVGMQTTAYPMAISISVNVINIAFSFLFVFGLGLGFEGVAWGTLCANWIGLAIAYACAVRFRRGKPLWCGVRDIVRGGVGKFFSVNVHLFFRSACIICVSLGVTSAGARLGALTLAVNVIIMQLFQFFSFFMDGFAFSAEALVGRYFGSHDMTTLRSTVKALLGWTLLMSLLFSAVYAGGCGLISGLLTDSGRVLEGVVDLRVWIGLIPLLSSWAFIYDGFYVGITSTKKMMYATFFSTIVFYIIAFVDYGVDGFCIGVRGNGYLWSAFLSYLMLRGAILAAEWKRTVEITRK</sequence>
<keyword evidence="2" id="KW-1185">Reference proteome</keyword>
<reference evidence="1" key="1">
    <citation type="submission" date="2019-04" db="EMBL/GenBank/DDBJ databases">
        <title>Microbes associate with the intestines of laboratory mice.</title>
        <authorList>
            <person name="Navarre W."/>
            <person name="Wong E."/>
            <person name="Huang K."/>
            <person name="Tropini C."/>
            <person name="Ng K."/>
            <person name="Yu B."/>
        </authorList>
    </citation>
    <scope>NUCLEOTIDE SEQUENCE</scope>
    <source>
        <strain evidence="1">NM04_E33</strain>
    </source>
</reference>
<evidence type="ECO:0000313" key="2">
    <source>
        <dbReference type="Proteomes" id="UP000306319"/>
    </source>
</evidence>
<comment type="caution">
    <text evidence="1">The sequence shown here is derived from an EMBL/GenBank/DDBJ whole genome shotgun (WGS) entry which is preliminary data.</text>
</comment>
<evidence type="ECO:0000313" key="1">
    <source>
        <dbReference type="EMBL" id="TGY77561.1"/>
    </source>
</evidence>
<protein>
    <submittedName>
        <fullName evidence="1">MATE family efflux transporter</fullName>
    </submittedName>
</protein>